<dbReference type="PANTHER" id="PTHR10668:SF103">
    <property type="entry name" value="PYRIDINE NUCLEOTIDE-DISULFIDE OXIDOREDUCTASE DOMAIN-CONTAINING PROTEIN 2"/>
    <property type="match status" value="1"/>
</dbReference>
<dbReference type="SUPFAM" id="SSF51905">
    <property type="entry name" value="FAD/NAD(P)-binding domain"/>
    <property type="match status" value="1"/>
</dbReference>
<comment type="caution">
    <text evidence="1">The sequence shown here is derived from an EMBL/GenBank/DDBJ whole genome shotgun (WGS) entry which is preliminary data.</text>
</comment>
<proteinExistence type="predicted"/>
<sequence length="274" mass="31258">AHAAHKILVRDGCKFFTHCHVDKIIIENGEAKGIRLADGSEIKARRLVVSTLSPQQLAFELIGREHFDYKALRRVELLESKFACLMWYSFAIHEAPQYEAAAFNPDINECMWLGLAEDADPEHIARECYYTRLGKWPPIEDYCPVVWCHSLVDPSYAPTGYHIAGHEQIGPPATAHTEREWLEIKKRYAEELISIWKRHAPNMNWDNIIGCDYNSPYDACLLLNMAPNGNMIVIDHVSYQFFENRPTPELANHRTPIKNIYATGVAWHLAASGA</sequence>
<dbReference type="Gene3D" id="3.50.50.60">
    <property type="entry name" value="FAD/NAD(P)-binding domain"/>
    <property type="match status" value="1"/>
</dbReference>
<name>X0USV0_9ZZZZ</name>
<dbReference type="EMBL" id="BARS01020101">
    <property type="protein sequence ID" value="GAG03373.1"/>
    <property type="molecule type" value="Genomic_DNA"/>
</dbReference>
<dbReference type="AlphaFoldDB" id="X0USV0"/>
<evidence type="ECO:0000313" key="1">
    <source>
        <dbReference type="EMBL" id="GAG03373.1"/>
    </source>
</evidence>
<reference evidence="1" key="1">
    <citation type="journal article" date="2014" name="Front. Microbiol.">
        <title>High frequency of phylogenetically diverse reductive dehalogenase-homologous genes in deep subseafloor sedimentary metagenomes.</title>
        <authorList>
            <person name="Kawai M."/>
            <person name="Futagami T."/>
            <person name="Toyoda A."/>
            <person name="Takaki Y."/>
            <person name="Nishi S."/>
            <person name="Hori S."/>
            <person name="Arai W."/>
            <person name="Tsubouchi T."/>
            <person name="Morono Y."/>
            <person name="Uchiyama I."/>
            <person name="Ito T."/>
            <person name="Fujiyama A."/>
            <person name="Inagaki F."/>
            <person name="Takami H."/>
        </authorList>
    </citation>
    <scope>NUCLEOTIDE SEQUENCE</scope>
    <source>
        <strain evidence="1">Expedition CK06-06</strain>
    </source>
</reference>
<evidence type="ECO:0008006" key="2">
    <source>
        <dbReference type="Google" id="ProtNLM"/>
    </source>
</evidence>
<feature type="non-terminal residue" evidence="1">
    <location>
        <position position="274"/>
    </location>
</feature>
<gene>
    <name evidence="1" type="ORF">S01H1_32463</name>
</gene>
<protein>
    <recommendedName>
        <fullName evidence="2">Amine oxidase domain-containing protein</fullName>
    </recommendedName>
</protein>
<dbReference type="InterPro" id="IPR036188">
    <property type="entry name" value="FAD/NAD-bd_sf"/>
</dbReference>
<feature type="non-terminal residue" evidence="1">
    <location>
        <position position="1"/>
    </location>
</feature>
<organism evidence="1">
    <name type="scientific">marine sediment metagenome</name>
    <dbReference type="NCBI Taxonomy" id="412755"/>
    <lineage>
        <taxon>unclassified sequences</taxon>
        <taxon>metagenomes</taxon>
        <taxon>ecological metagenomes</taxon>
    </lineage>
</organism>
<accession>X0USV0</accession>
<dbReference type="PANTHER" id="PTHR10668">
    <property type="entry name" value="PHYTOENE DEHYDROGENASE"/>
    <property type="match status" value="1"/>
</dbReference>